<keyword evidence="5" id="KW-0004">4Fe-4S</keyword>
<dbReference type="GO" id="GO:0051539">
    <property type="term" value="F:4 iron, 4 sulfur cluster binding"/>
    <property type="evidence" value="ECO:0007669"/>
    <property type="project" value="UniProtKB-KW"/>
</dbReference>
<dbReference type="InterPro" id="IPR006656">
    <property type="entry name" value="Mopterin_OxRdtase"/>
</dbReference>
<evidence type="ECO:0000259" key="12">
    <source>
        <dbReference type="PROSITE" id="PS51669"/>
    </source>
</evidence>
<keyword evidence="9" id="KW-0560">Oxidoreductase</keyword>
<dbReference type="AlphaFoldDB" id="A0A0N1F7X0"/>
<comment type="cofactor">
    <cofactor evidence="1">
        <name>Mo-bis(molybdopterin guanine dinucleotide)</name>
        <dbReference type="ChEBI" id="CHEBI:60539"/>
    </cofactor>
</comment>
<accession>A0A0N1F7X0</accession>
<dbReference type="Proteomes" id="UP000037822">
    <property type="component" value="Unassembled WGS sequence"/>
</dbReference>
<name>A0A0N1F7X0_9HYPH</name>
<dbReference type="GO" id="GO:0030313">
    <property type="term" value="C:cell envelope"/>
    <property type="evidence" value="ECO:0007669"/>
    <property type="project" value="UniProtKB-SubCell"/>
</dbReference>
<evidence type="ECO:0000256" key="3">
    <source>
        <dbReference type="ARBA" id="ARBA00004196"/>
    </source>
</evidence>
<dbReference type="EMBL" id="LGSZ01000010">
    <property type="protein sequence ID" value="KPH82784.1"/>
    <property type="molecule type" value="Genomic_DNA"/>
</dbReference>
<keyword evidence="6" id="KW-0500">Molybdenum</keyword>
<evidence type="ECO:0000256" key="5">
    <source>
        <dbReference type="ARBA" id="ARBA00022485"/>
    </source>
</evidence>
<dbReference type="Gene3D" id="2.40.40.20">
    <property type="match status" value="1"/>
</dbReference>
<dbReference type="CDD" id="cd02792">
    <property type="entry name" value="MopB_CT_Formate-Dh-Na-like"/>
    <property type="match status" value="1"/>
</dbReference>
<evidence type="ECO:0000256" key="2">
    <source>
        <dbReference type="ARBA" id="ARBA00001966"/>
    </source>
</evidence>
<evidence type="ECO:0000256" key="1">
    <source>
        <dbReference type="ARBA" id="ARBA00001942"/>
    </source>
</evidence>
<dbReference type="PANTHER" id="PTHR43598">
    <property type="entry name" value="TUNGSTEN-CONTAINING FORMYLMETHANOFURAN DEHYDROGENASE 2 SUBUNIT B"/>
    <property type="match status" value="1"/>
</dbReference>
<dbReference type="PANTHER" id="PTHR43598:SF1">
    <property type="entry name" value="FORMATE DEHYDROGENASE-O MAJOR SUBUNIT"/>
    <property type="match status" value="1"/>
</dbReference>
<dbReference type="FunFam" id="2.20.25.90:FF:000006">
    <property type="entry name" value="Formate dehydrogenase alpha subunit"/>
    <property type="match status" value="1"/>
</dbReference>
<evidence type="ECO:0000256" key="6">
    <source>
        <dbReference type="ARBA" id="ARBA00022505"/>
    </source>
</evidence>
<dbReference type="InterPro" id="IPR006657">
    <property type="entry name" value="MoPterin_dinucl-bd_dom"/>
</dbReference>
<dbReference type="SUPFAM" id="SSF53706">
    <property type="entry name" value="Formate dehydrogenase/DMSO reductase, domains 1-3"/>
    <property type="match status" value="1"/>
</dbReference>
<evidence type="ECO:0000256" key="11">
    <source>
        <dbReference type="ARBA" id="ARBA00023014"/>
    </source>
</evidence>
<comment type="cofactor">
    <cofactor evidence="2">
        <name>[4Fe-4S] cluster</name>
        <dbReference type="ChEBI" id="CHEBI:49883"/>
    </cofactor>
</comment>
<keyword evidence="10" id="KW-0408">Iron</keyword>
<dbReference type="InterPro" id="IPR006311">
    <property type="entry name" value="TAT_signal"/>
</dbReference>
<evidence type="ECO:0000313" key="13">
    <source>
        <dbReference type="EMBL" id="KPH82784.1"/>
    </source>
</evidence>
<dbReference type="Gene3D" id="3.40.50.740">
    <property type="match status" value="1"/>
</dbReference>
<dbReference type="InterPro" id="IPR027467">
    <property type="entry name" value="MopterinOxRdtase_cofactor_BS"/>
</dbReference>
<feature type="domain" description="4Fe-4S Mo/W bis-MGD-type" evidence="12">
    <location>
        <begin position="68"/>
        <end position="124"/>
    </location>
</feature>
<dbReference type="InterPro" id="IPR006963">
    <property type="entry name" value="Mopterin_OxRdtase_4Fe-4S_dom"/>
</dbReference>
<dbReference type="InterPro" id="IPR009010">
    <property type="entry name" value="Asp_de-COase-like_dom_sf"/>
</dbReference>
<comment type="subcellular location">
    <subcellularLocation>
        <location evidence="3">Cell envelope</location>
    </subcellularLocation>
</comment>
<comment type="caution">
    <text evidence="13">The sequence shown here is derived from an EMBL/GenBank/DDBJ whole genome shotgun (WGS) entry which is preliminary data.</text>
</comment>
<dbReference type="Pfam" id="PF01568">
    <property type="entry name" value="Molydop_binding"/>
    <property type="match status" value="1"/>
</dbReference>
<dbReference type="PROSITE" id="PS51318">
    <property type="entry name" value="TAT"/>
    <property type="match status" value="1"/>
</dbReference>
<dbReference type="PROSITE" id="PS51669">
    <property type="entry name" value="4FE4S_MOW_BIS_MGD"/>
    <property type="match status" value="1"/>
</dbReference>
<dbReference type="Pfam" id="PF04879">
    <property type="entry name" value="Molybdop_Fe4S4"/>
    <property type="match status" value="1"/>
</dbReference>
<dbReference type="Pfam" id="PF00384">
    <property type="entry name" value="Molybdopterin"/>
    <property type="match status" value="1"/>
</dbReference>
<evidence type="ECO:0000256" key="8">
    <source>
        <dbReference type="ARBA" id="ARBA00022729"/>
    </source>
</evidence>
<dbReference type="FunFam" id="2.40.40.20:FF:000013">
    <property type="entry name" value="Dimethyl sulfoxide reductase subunit A"/>
    <property type="match status" value="1"/>
</dbReference>
<sequence length="992" mass="108816">MLIKRKTADVQRGRLQSAIAGLSSGVMDRRAFLRRSGLVAGGIAAAGALQIGSVRKAEAAGLGPATGTKIIKNICTHCSVGCTVKAEVANGVWVGQEPAWESPINRGSHCAKGASVRELVHGDRRIKYPMKLVDGQWQRISWDVAINEIGDKMMEIRAKSGADSVYLLGSAKFSNEGSYLFRKFAAFWGTNNVDHQARICHSTTVAGVANTWGYGAMTNSYNDIRNSKTIMFMGSNAAEAHPVSMQHILSGKEQNRANVIVFDPRLTRTAAHATDYIRIRSGTDIAVIWGMMWHIFKNGWEDRDFLAARVYGMDDVRKEVEKYDPKTVEDITGVPEAQLKRAAETFAKVKPATFIWCMGVTQHSVGTANVRAICNLLLATGNVGGMGNGANIFRGHCNVQGATDFGLDISNLPCYYGLVEGAWRHWARVWDVPYDYFVTRFDAVPAKGGRPARTAKANMETSGHTSTRWFDAANLPAEQVDQKDNLKAMFVMGHGGNTIPRMPDAVKGLEKLDLLVVCDPHPTNFVSLGQRKNGTYLLPIGTQFECSGSRTCSNRSVQWGEKVVEPIFEAASDYFVIYKLAQKLGFADAMHKNLELIQGKYGPEPSAESILKEINKGGWSTGYTGQSPERLKLHMQHQDKFDLVTLRGAKGSPVENDFYGLPWPCWGTPELKHPGTHILYNTSLEANNGGGTFRPRFGLTRERTLADGSKVNDTLLAENGSYSLNSEIKDGYPEFTMGVLKKLGWDADLTPKELETITWIGGNNIDAVNWANDLSGGIQRVALKHGCVPYGNGKARANAWNLPDPVPTHREPIYSPRVDLVAKWPARPDERTLRIPNLHTSVQKAAVEKGIAKSFPIILTSGRLVEYEGGGEETRSNRWLAELQQDMFVEINPEDATARGIKDGAFVWVSGPENNSKARVKALVTERVGKGVAFMPFHFGGFYQGQDQRGNYPKGTDPIVLGESVNIVTTYGYDPVTAMHEGKVTLCQIAAA</sequence>
<proteinExistence type="inferred from homology"/>
<evidence type="ECO:0000313" key="14">
    <source>
        <dbReference type="Proteomes" id="UP000037822"/>
    </source>
</evidence>
<dbReference type="OrthoDB" id="9816402at2"/>
<dbReference type="RefSeq" id="WP_054207302.1">
    <property type="nucleotide sequence ID" value="NZ_LGSZ01000010.1"/>
</dbReference>
<organism evidence="13 14">
    <name type="scientific">Bosea vaviloviae</name>
    <dbReference type="NCBI Taxonomy" id="1526658"/>
    <lineage>
        <taxon>Bacteria</taxon>
        <taxon>Pseudomonadati</taxon>
        <taxon>Pseudomonadota</taxon>
        <taxon>Alphaproteobacteria</taxon>
        <taxon>Hyphomicrobiales</taxon>
        <taxon>Boseaceae</taxon>
        <taxon>Bosea</taxon>
    </lineage>
</organism>
<dbReference type="GO" id="GO:0016491">
    <property type="term" value="F:oxidoreductase activity"/>
    <property type="evidence" value="ECO:0007669"/>
    <property type="project" value="UniProtKB-KW"/>
</dbReference>
<comment type="similarity">
    <text evidence="4">Belongs to the prokaryotic molybdopterin-containing oxidoreductase family.</text>
</comment>
<dbReference type="GO" id="GO:0030151">
    <property type="term" value="F:molybdenum ion binding"/>
    <property type="evidence" value="ECO:0007669"/>
    <property type="project" value="TreeGrafter"/>
</dbReference>
<protein>
    <submittedName>
        <fullName evidence="13">Formate dehydrogenase</fullName>
    </submittedName>
</protein>
<keyword evidence="8" id="KW-0732">Signal</keyword>
<dbReference type="GO" id="GO:0009055">
    <property type="term" value="F:electron transfer activity"/>
    <property type="evidence" value="ECO:0007669"/>
    <property type="project" value="TreeGrafter"/>
</dbReference>
<keyword evidence="14" id="KW-1185">Reference proteome</keyword>
<evidence type="ECO:0000256" key="9">
    <source>
        <dbReference type="ARBA" id="ARBA00023002"/>
    </source>
</evidence>
<dbReference type="GO" id="GO:0009061">
    <property type="term" value="P:anaerobic respiration"/>
    <property type="evidence" value="ECO:0007669"/>
    <property type="project" value="TreeGrafter"/>
</dbReference>
<dbReference type="PROSITE" id="PS00551">
    <property type="entry name" value="MOLYBDOPTERIN_PROK_1"/>
    <property type="match status" value="1"/>
</dbReference>
<evidence type="ECO:0000256" key="7">
    <source>
        <dbReference type="ARBA" id="ARBA00022723"/>
    </source>
</evidence>
<keyword evidence="11" id="KW-0411">Iron-sulfur</keyword>
<dbReference type="GO" id="GO:0043546">
    <property type="term" value="F:molybdopterin cofactor binding"/>
    <property type="evidence" value="ECO:0007669"/>
    <property type="project" value="InterPro"/>
</dbReference>
<dbReference type="FunFam" id="3.40.228.10:FF:000002">
    <property type="entry name" value="Formate dehydrogenase subunit alpha"/>
    <property type="match status" value="1"/>
</dbReference>
<dbReference type="Gene3D" id="2.20.25.90">
    <property type="entry name" value="ADC-like domains"/>
    <property type="match status" value="1"/>
</dbReference>
<keyword evidence="7" id="KW-0479">Metal-binding</keyword>
<reference evidence="13 14" key="1">
    <citation type="submission" date="2015-07" db="EMBL/GenBank/DDBJ databases">
        <title>Whole genome sequencing of Bosea vaviloviae isolated from cave pool.</title>
        <authorList>
            <person name="Tan N.E.H."/>
            <person name="Lee Y.P."/>
            <person name="Gan H.M."/>
            <person name="Barton H."/>
            <person name="Savka M.A."/>
        </authorList>
    </citation>
    <scope>NUCLEOTIDE SEQUENCE [LARGE SCALE GENOMIC DNA]</scope>
    <source>
        <strain evidence="13 14">SD260</strain>
    </source>
</reference>
<dbReference type="PATRIC" id="fig|1526658.3.peg.1768"/>
<dbReference type="PIRSF" id="PIRSF036643">
    <property type="entry name" value="FDH_alpha"/>
    <property type="match status" value="1"/>
</dbReference>
<dbReference type="SUPFAM" id="SSF50692">
    <property type="entry name" value="ADC-like"/>
    <property type="match status" value="1"/>
</dbReference>
<evidence type="ECO:0000256" key="10">
    <source>
        <dbReference type="ARBA" id="ARBA00023004"/>
    </source>
</evidence>
<dbReference type="SMART" id="SM00926">
    <property type="entry name" value="Molybdop_Fe4S4"/>
    <property type="match status" value="1"/>
</dbReference>
<dbReference type="Gene3D" id="3.40.228.10">
    <property type="entry name" value="Dimethylsulfoxide Reductase, domain 2"/>
    <property type="match status" value="1"/>
</dbReference>
<evidence type="ECO:0000256" key="4">
    <source>
        <dbReference type="ARBA" id="ARBA00010312"/>
    </source>
</evidence>
<gene>
    <name evidence="13" type="ORF">AE618_01565</name>
</gene>